<gene>
    <name evidence="2" type="ORF">SAMN04488108_1701</name>
</gene>
<dbReference type="Proteomes" id="UP000184609">
    <property type="component" value="Unassembled WGS sequence"/>
</dbReference>
<keyword evidence="1" id="KW-0812">Transmembrane</keyword>
<proteinExistence type="predicted"/>
<dbReference type="STRING" id="1073327.SAMN04488108_1701"/>
<protein>
    <submittedName>
        <fullName evidence="2">Uncharacterized protein</fullName>
    </submittedName>
</protein>
<reference evidence="3" key="1">
    <citation type="submission" date="2016-12" db="EMBL/GenBank/DDBJ databases">
        <authorList>
            <person name="Varghese N."/>
            <person name="Submissions S."/>
        </authorList>
    </citation>
    <scope>NUCLEOTIDE SEQUENCE [LARGE SCALE GENOMIC DNA]</scope>
    <source>
        <strain evidence="3">DSM 25035</strain>
    </source>
</reference>
<organism evidence="2 3">
    <name type="scientific">Algoriphagus zhangzhouensis</name>
    <dbReference type="NCBI Taxonomy" id="1073327"/>
    <lineage>
        <taxon>Bacteria</taxon>
        <taxon>Pseudomonadati</taxon>
        <taxon>Bacteroidota</taxon>
        <taxon>Cytophagia</taxon>
        <taxon>Cytophagales</taxon>
        <taxon>Cyclobacteriaceae</taxon>
        <taxon>Algoriphagus</taxon>
    </lineage>
</organism>
<dbReference type="AlphaFoldDB" id="A0A1M7ZAU5"/>
<keyword evidence="1" id="KW-1133">Transmembrane helix</keyword>
<evidence type="ECO:0000313" key="2">
    <source>
        <dbReference type="EMBL" id="SHO61932.1"/>
    </source>
</evidence>
<evidence type="ECO:0000313" key="3">
    <source>
        <dbReference type="Proteomes" id="UP000184609"/>
    </source>
</evidence>
<feature type="transmembrane region" description="Helical" evidence="1">
    <location>
        <begin position="74"/>
        <end position="94"/>
    </location>
</feature>
<sequence length="207" mass="24279">MAFLFLLIVSFYELMAIYLVESQELNKKIHELISDSDFMGYNIWVFNIFNYQLSKIPLILWINRFINNVNYRKINLSLLGIFIFAAQVLTLTKIQEISGFQPLNYLMSYILGIVACGLFFVDLISSEKSLEIHPLRFIPFWFITLTLFQQVIVFLAEMSNDYLAFNEITLYYFFNYISMTLYVLMLTAIVVLIINQGLFIEKKAKTA</sequence>
<feature type="transmembrane region" description="Helical" evidence="1">
    <location>
        <begin position="106"/>
        <end position="125"/>
    </location>
</feature>
<accession>A0A1M7ZAU5</accession>
<feature type="transmembrane region" description="Helical" evidence="1">
    <location>
        <begin position="137"/>
        <end position="156"/>
    </location>
</feature>
<keyword evidence="3" id="KW-1185">Reference proteome</keyword>
<dbReference type="EMBL" id="FRXN01000002">
    <property type="protein sequence ID" value="SHO61932.1"/>
    <property type="molecule type" value="Genomic_DNA"/>
</dbReference>
<feature type="transmembrane region" description="Helical" evidence="1">
    <location>
        <begin position="176"/>
        <end position="195"/>
    </location>
</feature>
<name>A0A1M7ZAU5_9BACT</name>
<keyword evidence="1" id="KW-0472">Membrane</keyword>
<feature type="transmembrane region" description="Helical" evidence="1">
    <location>
        <begin position="38"/>
        <end position="62"/>
    </location>
</feature>
<evidence type="ECO:0000256" key="1">
    <source>
        <dbReference type="SAM" id="Phobius"/>
    </source>
</evidence>